<gene>
    <name evidence="1" type="ORF">PSON_ATCC_30995.1.T0710181</name>
</gene>
<protein>
    <submittedName>
        <fullName evidence="1">Uncharacterized protein</fullName>
    </submittedName>
</protein>
<dbReference type="AlphaFoldDB" id="A0A8S1P8V4"/>
<comment type="caution">
    <text evidence="1">The sequence shown here is derived from an EMBL/GenBank/DDBJ whole genome shotgun (WGS) entry which is preliminary data.</text>
</comment>
<name>A0A8S1P8V4_9CILI</name>
<reference evidence="1" key="1">
    <citation type="submission" date="2021-01" db="EMBL/GenBank/DDBJ databases">
        <authorList>
            <consortium name="Genoscope - CEA"/>
            <person name="William W."/>
        </authorList>
    </citation>
    <scope>NUCLEOTIDE SEQUENCE</scope>
</reference>
<dbReference type="Proteomes" id="UP000692954">
    <property type="component" value="Unassembled WGS sequence"/>
</dbReference>
<accession>A0A8S1P8V4</accession>
<evidence type="ECO:0000313" key="2">
    <source>
        <dbReference type="Proteomes" id="UP000692954"/>
    </source>
</evidence>
<evidence type="ECO:0000313" key="1">
    <source>
        <dbReference type="EMBL" id="CAD8099168.1"/>
    </source>
</evidence>
<sequence length="424" mass="50794">MLSSIEYQRFTQTQLSEDQSNFDTTKLIHRVLEMSKLEKFTCTIQNLRLNTQNQLQLNSLYSNKHFKLNHEYIQFPLLKSQIISRTLSNHKLIMKQTNKLHKSHSQIEALQFPSKFTKIRRKSGCEILSDKQVRLATLYPNTYIAFHQLQKQNKRNEMRKKTIFKRMSSILIKHSNNIKSQTSNRLSQQIIQDEIPTKLDEQSSKIILKQFQQQIGCFKEIQDLFSNMEIHKNYNYYKKNQKNILSLQIILLLLTEISKNNQQKEILSNKKLYQMQVRKNEKHLPLFKIILMDIHKLTKLNQLVLYRNKFIFNIKIYKALQKQKLHRLSKQPKLFLILLISNLYQICLIQKKHKLIDKIIIDSIRQLKKPKMCIYLVLQKRNKFQIKQSSDCSLYQLTFFDISQFYYYNILRLSINIGLCLQNS</sequence>
<organism evidence="1 2">
    <name type="scientific">Paramecium sonneborni</name>
    <dbReference type="NCBI Taxonomy" id="65129"/>
    <lineage>
        <taxon>Eukaryota</taxon>
        <taxon>Sar</taxon>
        <taxon>Alveolata</taxon>
        <taxon>Ciliophora</taxon>
        <taxon>Intramacronucleata</taxon>
        <taxon>Oligohymenophorea</taxon>
        <taxon>Peniculida</taxon>
        <taxon>Parameciidae</taxon>
        <taxon>Paramecium</taxon>
    </lineage>
</organism>
<keyword evidence="2" id="KW-1185">Reference proteome</keyword>
<proteinExistence type="predicted"/>
<dbReference type="EMBL" id="CAJJDN010000071">
    <property type="protein sequence ID" value="CAD8099168.1"/>
    <property type="molecule type" value="Genomic_DNA"/>
</dbReference>